<comment type="caution">
    <text evidence="2">The sequence shown here is derived from an EMBL/GenBank/DDBJ whole genome shotgun (WGS) entry which is preliminary data.</text>
</comment>
<dbReference type="EMBL" id="JAHCMY010000002">
    <property type="protein sequence ID" value="MBS9523747.1"/>
    <property type="molecule type" value="Genomic_DNA"/>
</dbReference>
<evidence type="ECO:0000313" key="3">
    <source>
        <dbReference type="Proteomes" id="UP001319104"/>
    </source>
</evidence>
<sequence length="69" mass="7910">MKNILNVDYYTRVHLFWTVLLLFIGFQLNHSYGDYITENNIFDLHFSRAGIAGIRMAAVGTGWVAAMEI</sequence>
<dbReference type="AlphaFoldDB" id="A0AAP2G190"/>
<feature type="transmembrane region" description="Helical" evidence="1">
    <location>
        <begin position="46"/>
        <end position="66"/>
    </location>
</feature>
<organism evidence="2 3">
    <name type="scientific">Litoribacter ruber</name>
    <dbReference type="NCBI Taxonomy" id="702568"/>
    <lineage>
        <taxon>Bacteria</taxon>
        <taxon>Pseudomonadati</taxon>
        <taxon>Bacteroidota</taxon>
        <taxon>Cytophagia</taxon>
        <taxon>Cytophagales</taxon>
        <taxon>Cyclobacteriaceae</taxon>
        <taxon>Litoribacter</taxon>
    </lineage>
</organism>
<name>A0AAP2G190_9BACT</name>
<reference evidence="2 3" key="1">
    <citation type="submission" date="2021-05" db="EMBL/GenBank/DDBJ databases">
        <authorList>
            <person name="Zhang Z.D."/>
            <person name="Osman G."/>
        </authorList>
    </citation>
    <scope>NUCLEOTIDE SEQUENCE [LARGE SCALE GENOMIC DNA]</scope>
    <source>
        <strain evidence="2 3">KCTC 32217</strain>
    </source>
</reference>
<keyword evidence="1" id="KW-0812">Transmembrane</keyword>
<proteinExistence type="predicted"/>
<evidence type="ECO:0000256" key="1">
    <source>
        <dbReference type="SAM" id="Phobius"/>
    </source>
</evidence>
<evidence type="ECO:0000313" key="2">
    <source>
        <dbReference type="EMBL" id="MBS9523747.1"/>
    </source>
</evidence>
<dbReference type="Proteomes" id="UP001319104">
    <property type="component" value="Unassembled WGS sequence"/>
</dbReference>
<gene>
    <name evidence="2" type="ORF">KI659_06910</name>
</gene>
<accession>A0AAP2G190</accession>
<keyword evidence="1" id="KW-0472">Membrane</keyword>
<keyword evidence="3" id="KW-1185">Reference proteome</keyword>
<keyword evidence="1" id="KW-1133">Transmembrane helix</keyword>
<dbReference type="RefSeq" id="WP_213944622.1">
    <property type="nucleotide sequence ID" value="NZ_JAHCMY010000002.1"/>
</dbReference>
<feature type="transmembrane region" description="Helical" evidence="1">
    <location>
        <begin position="9"/>
        <end position="26"/>
    </location>
</feature>
<protein>
    <submittedName>
        <fullName evidence="2">Uncharacterized protein</fullName>
    </submittedName>
</protein>